<protein>
    <submittedName>
        <fullName evidence="2">Uncharacterized protein</fullName>
    </submittedName>
</protein>
<reference evidence="2" key="2">
    <citation type="journal article" date="2015" name="Fish Shellfish Immunol.">
        <title>Early steps in the European eel (Anguilla anguilla)-Vibrio vulnificus interaction in the gills: Role of the RtxA13 toxin.</title>
        <authorList>
            <person name="Callol A."/>
            <person name="Pajuelo D."/>
            <person name="Ebbesson L."/>
            <person name="Teles M."/>
            <person name="MacKenzie S."/>
            <person name="Amaro C."/>
        </authorList>
    </citation>
    <scope>NUCLEOTIDE SEQUENCE</scope>
</reference>
<dbReference type="AlphaFoldDB" id="A0A0E9W457"/>
<reference evidence="2" key="1">
    <citation type="submission" date="2014-11" db="EMBL/GenBank/DDBJ databases">
        <authorList>
            <person name="Amaro Gonzalez C."/>
        </authorList>
    </citation>
    <scope>NUCLEOTIDE SEQUENCE</scope>
</reference>
<sequence length="87" mass="9750">MTSFLYSDVRFWKEACEPQLSKKNEEAMVDVSRQGRAYCSQKLLSHICFSCLVGLQQTISPSQKNVSQSEGTDEPATNQSESVFVLP</sequence>
<feature type="region of interest" description="Disordered" evidence="1">
    <location>
        <begin position="60"/>
        <end position="87"/>
    </location>
</feature>
<proteinExistence type="predicted"/>
<accession>A0A0E9W457</accession>
<organism evidence="2">
    <name type="scientific">Anguilla anguilla</name>
    <name type="common">European freshwater eel</name>
    <name type="synonym">Muraena anguilla</name>
    <dbReference type="NCBI Taxonomy" id="7936"/>
    <lineage>
        <taxon>Eukaryota</taxon>
        <taxon>Metazoa</taxon>
        <taxon>Chordata</taxon>
        <taxon>Craniata</taxon>
        <taxon>Vertebrata</taxon>
        <taxon>Euteleostomi</taxon>
        <taxon>Actinopterygii</taxon>
        <taxon>Neopterygii</taxon>
        <taxon>Teleostei</taxon>
        <taxon>Anguilliformes</taxon>
        <taxon>Anguillidae</taxon>
        <taxon>Anguilla</taxon>
    </lineage>
</organism>
<evidence type="ECO:0000256" key="1">
    <source>
        <dbReference type="SAM" id="MobiDB-lite"/>
    </source>
</evidence>
<evidence type="ECO:0000313" key="2">
    <source>
        <dbReference type="EMBL" id="JAH85164.1"/>
    </source>
</evidence>
<name>A0A0E9W457_ANGAN</name>
<dbReference type="EMBL" id="GBXM01023413">
    <property type="protein sequence ID" value="JAH85164.1"/>
    <property type="molecule type" value="Transcribed_RNA"/>
</dbReference>